<comment type="caution">
    <text evidence="2">The sequence shown here is derived from an EMBL/GenBank/DDBJ whole genome shotgun (WGS) entry which is preliminary data.</text>
</comment>
<dbReference type="EMBL" id="JARKHS020014238">
    <property type="protein sequence ID" value="KAK8775343.1"/>
    <property type="molecule type" value="Genomic_DNA"/>
</dbReference>
<feature type="non-terminal residue" evidence="2">
    <location>
        <position position="286"/>
    </location>
</feature>
<proteinExistence type="predicted"/>
<feature type="region of interest" description="Disordered" evidence="1">
    <location>
        <begin position="1"/>
        <end position="180"/>
    </location>
</feature>
<feature type="compositionally biased region" description="Low complexity" evidence="1">
    <location>
        <begin position="70"/>
        <end position="85"/>
    </location>
</feature>
<keyword evidence="3" id="KW-1185">Reference proteome</keyword>
<name>A0AAQ4ELN6_AMBAM</name>
<organism evidence="2 3">
    <name type="scientific">Amblyomma americanum</name>
    <name type="common">Lone star tick</name>
    <dbReference type="NCBI Taxonomy" id="6943"/>
    <lineage>
        <taxon>Eukaryota</taxon>
        <taxon>Metazoa</taxon>
        <taxon>Ecdysozoa</taxon>
        <taxon>Arthropoda</taxon>
        <taxon>Chelicerata</taxon>
        <taxon>Arachnida</taxon>
        <taxon>Acari</taxon>
        <taxon>Parasitiformes</taxon>
        <taxon>Ixodida</taxon>
        <taxon>Ixodoidea</taxon>
        <taxon>Ixodidae</taxon>
        <taxon>Amblyomminae</taxon>
        <taxon>Amblyomma</taxon>
    </lineage>
</organism>
<feature type="compositionally biased region" description="Low complexity" evidence="1">
    <location>
        <begin position="121"/>
        <end position="133"/>
    </location>
</feature>
<feature type="compositionally biased region" description="Polar residues" evidence="1">
    <location>
        <begin position="143"/>
        <end position="156"/>
    </location>
</feature>
<evidence type="ECO:0000313" key="2">
    <source>
        <dbReference type="EMBL" id="KAK8775343.1"/>
    </source>
</evidence>
<feature type="compositionally biased region" description="Basic and acidic residues" evidence="1">
    <location>
        <begin position="1"/>
        <end position="15"/>
    </location>
</feature>
<feature type="compositionally biased region" description="Basic and acidic residues" evidence="1">
    <location>
        <begin position="105"/>
        <end position="114"/>
    </location>
</feature>
<dbReference type="AlphaFoldDB" id="A0AAQ4ELN6"/>
<accession>A0AAQ4ELN6</accession>
<gene>
    <name evidence="2" type="ORF">V5799_031311</name>
</gene>
<reference evidence="2 3" key="1">
    <citation type="journal article" date="2023" name="Arcadia Sci">
        <title>De novo assembly of a long-read Amblyomma americanum tick genome.</title>
        <authorList>
            <person name="Chou S."/>
            <person name="Poskanzer K.E."/>
            <person name="Rollins M."/>
            <person name="Thuy-Boun P.S."/>
        </authorList>
    </citation>
    <scope>NUCLEOTIDE SEQUENCE [LARGE SCALE GENOMIC DNA]</scope>
    <source>
        <strain evidence="2">F_SG_1</strain>
        <tissue evidence="2">Salivary glands</tissue>
    </source>
</reference>
<feature type="compositionally biased region" description="Basic residues" evidence="1">
    <location>
        <begin position="42"/>
        <end position="53"/>
    </location>
</feature>
<protein>
    <submittedName>
        <fullName evidence="2">Uncharacterized protein</fullName>
    </submittedName>
</protein>
<dbReference type="Proteomes" id="UP001321473">
    <property type="component" value="Unassembled WGS sequence"/>
</dbReference>
<feature type="compositionally biased region" description="Polar residues" evidence="1">
    <location>
        <begin position="91"/>
        <end position="103"/>
    </location>
</feature>
<evidence type="ECO:0000313" key="3">
    <source>
        <dbReference type="Proteomes" id="UP001321473"/>
    </source>
</evidence>
<evidence type="ECO:0000256" key="1">
    <source>
        <dbReference type="SAM" id="MobiDB-lite"/>
    </source>
</evidence>
<sequence length="286" mass="29378">MDAGKKDADSTVHDKSTRKKGKAEKEPYSEAPTATGKDASKRSKKAAPKKRPGAHSSKGPCSAAEGPLPETTATEHAAVETTAVVGRRQSDITQGTTASQATRAKSRDKDGGDKRKGRGVGSSSKKSALPPSSIKGPSLQPDVGSSQEVRASSDNGANPDAPRTSHQTAHGLKPSAAAMPQLIGEAELSGGVSGEAMGNAPVSVLVIPAGAAPGARGKASHAQRSAQEAADWKYSALTEGSSLGASISEHVDIAARSDRRRSTLVKQHSAITERALRDRRDSTIPA</sequence>